<dbReference type="Proteomes" id="UP000821845">
    <property type="component" value="Chromosome 1"/>
</dbReference>
<name>A0ACB7TD68_HYAAI</name>
<protein>
    <submittedName>
        <fullName evidence="1">Uncharacterized protein</fullName>
    </submittedName>
</protein>
<sequence length="269" mass="28372">MAPKRPYSIASGSKHHKRSRGDVAKHQRGRREPAASTPRPARRRPCPPLDTPPSPTSTAETVPVSLPSEEDNTAVSSDQLEGSDTYQSSTDEDDIETVRYSSHDEGRFKTALDILESILAASDTDSSPGPSSPERGSPGRGPLNSTLVDGGVPIDMVPSPVASARAVPPEPRLRDVRDEPGTSGTRPLALPSGGPGGKQPAGVRGRPAALSTQDLACEASTSAGTGTPAQATNQAIPPCPLGLHRRKVLDEMQRYGVHFSGFLPRKKKK</sequence>
<evidence type="ECO:0000313" key="2">
    <source>
        <dbReference type="Proteomes" id="UP000821845"/>
    </source>
</evidence>
<dbReference type="EMBL" id="CM023481">
    <property type="protein sequence ID" value="KAH6944875.1"/>
    <property type="molecule type" value="Genomic_DNA"/>
</dbReference>
<gene>
    <name evidence="1" type="ORF">HPB50_005904</name>
</gene>
<organism evidence="1 2">
    <name type="scientific">Hyalomma asiaticum</name>
    <name type="common">Tick</name>
    <dbReference type="NCBI Taxonomy" id="266040"/>
    <lineage>
        <taxon>Eukaryota</taxon>
        <taxon>Metazoa</taxon>
        <taxon>Ecdysozoa</taxon>
        <taxon>Arthropoda</taxon>
        <taxon>Chelicerata</taxon>
        <taxon>Arachnida</taxon>
        <taxon>Acari</taxon>
        <taxon>Parasitiformes</taxon>
        <taxon>Ixodida</taxon>
        <taxon>Ixodoidea</taxon>
        <taxon>Ixodidae</taxon>
        <taxon>Hyalomminae</taxon>
        <taxon>Hyalomma</taxon>
    </lineage>
</organism>
<keyword evidence="2" id="KW-1185">Reference proteome</keyword>
<proteinExistence type="predicted"/>
<evidence type="ECO:0000313" key="1">
    <source>
        <dbReference type="EMBL" id="KAH6944875.1"/>
    </source>
</evidence>
<accession>A0ACB7TD68</accession>
<reference evidence="1" key="1">
    <citation type="submission" date="2020-05" db="EMBL/GenBank/DDBJ databases">
        <title>Large-scale comparative analyses of tick genomes elucidate their genetic diversity and vector capacities.</title>
        <authorList>
            <person name="Jia N."/>
            <person name="Wang J."/>
            <person name="Shi W."/>
            <person name="Du L."/>
            <person name="Sun Y."/>
            <person name="Zhan W."/>
            <person name="Jiang J."/>
            <person name="Wang Q."/>
            <person name="Zhang B."/>
            <person name="Ji P."/>
            <person name="Sakyi L.B."/>
            <person name="Cui X."/>
            <person name="Yuan T."/>
            <person name="Jiang B."/>
            <person name="Yang W."/>
            <person name="Lam T.T.-Y."/>
            <person name="Chang Q."/>
            <person name="Ding S."/>
            <person name="Wang X."/>
            <person name="Zhu J."/>
            <person name="Ruan X."/>
            <person name="Zhao L."/>
            <person name="Wei J."/>
            <person name="Que T."/>
            <person name="Du C."/>
            <person name="Cheng J."/>
            <person name="Dai P."/>
            <person name="Han X."/>
            <person name="Huang E."/>
            <person name="Gao Y."/>
            <person name="Liu J."/>
            <person name="Shao H."/>
            <person name="Ye R."/>
            <person name="Li L."/>
            <person name="Wei W."/>
            <person name="Wang X."/>
            <person name="Wang C."/>
            <person name="Yang T."/>
            <person name="Huo Q."/>
            <person name="Li W."/>
            <person name="Guo W."/>
            <person name="Chen H."/>
            <person name="Zhou L."/>
            <person name="Ni X."/>
            <person name="Tian J."/>
            <person name="Zhou Y."/>
            <person name="Sheng Y."/>
            <person name="Liu T."/>
            <person name="Pan Y."/>
            <person name="Xia L."/>
            <person name="Li J."/>
            <person name="Zhao F."/>
            <person name="Cao W."/>
        </authorList>
    </citation>
    <scope>NUCLEOTIDE SEQUENCE</scope>
    <source>
        <strain evidence="1">Hyas-2018</strain>
    </source>
</reference>
<comment type="caution">
    <text evidence="1">The sequence shown here is derived from an EMBL/GenBank/DDBJ whole genome shotgun (WGS) entry which is preliminary data.</text>
</comment>